<comment type="caution">
    <text evidence="6">The sequence shown here is derived from an EMBL/GenBank/DDBJ whole genome shotgun (WGS) entry which is preliminary data.</text>
</comment>
<dbReference type="RefSeq" id="WP_070767317.1">
    <property type="nucleotide sequence ID" value="NZ_JASOMP010000001.1"/>
</dbReference>
<keyword evidence="2" id="KW-0813">Transport</keyword>
<dbReference type="InterPro" id="IPR017871">
    <property type="entry name" value="ABC_transporter-like_CS"/>
</dbReference>
<gene>
    <name evidence="6" type="ORF">QP460_008520</name>
</gene>
<dbReference type="InterPro" id="IPR027417">
    <property type="entry name" value="P-loop_NTPase"/>
</dbReference>
<dbReference type="GO" id="GO:0016887">
    <property type="term" value="F:ATP hydrolysis activity"/>
    <property type="evidence" value="ECO:0007669"/>
    <property type="project" value="InterPro"/>
</dbReference>
<evidence type="ECO:0000313" key="7">
    <source>
        <dbReference type="Proteomes" id="UP001223646"/>
    </source>
</evidence>
<dbReference type="SMART" id="SM00382">
    <property type="entry name" value="AAA"/>
    <property type="match status" value="1"/>
</dbReference>
<evidence type="ECO:0000256" key="4">
    <source>
        <dbReference type="ARBA" id="ARBA00022840"/>
    </source>
</evidence>
<protein>
    <submittedName>
        <fullName evidence="6">ABC transporter ATP-binding protein</fullName>
    </submittedName>
</protein>
<dbReference type="Pfam" id="PF00005">
    <property type="entry name" value="ABC_tran"/>
    <property type="match status" value="1"/>
</dbReference>
<comment type="similarity">
    <text evidence="1">Belongs to the ABC transporter superfamily.</text>
</comment>
<dbReference type="InterPro" id="IPR050095">
    <property type="entry name" value="ECF_ABC_transporter_ATP-bd"/>
</dbReference>
<dbReference type="PROSITE" id="PS00211">
    <property type="entry name" value="ABC_TRANSPORTER_1"/>
    <property type="match status" value="1"/>
</dbReference>
<dbReference type="InterPro" id="IPR003593">
    <property type="entry name" value="AAA+_ATPase"/>
</dbReference>
<evidence type="ECO:0000313" key="6">
    <source>
        <dbReference type="EMBL" id="MEO3717632.1"/>
    </source>
</evidence>
<dbReference type="EMBL" id="JASOOY020000030">
    <property type="protein sequence ID" value="MEO3717632.1"/>
    <property type="molecule type" value="Genomic_DNA"/>
</dbReference>
<reference evidence="6" key="2">
    <citation type="submission" date="2024-05" db="EMBL/GenBank/DDBJ databases">
        <authorList>
            <person name="Wolfe A."/>
        </authorList>
    </citation>
    <scope>NUCLEOTIDE SEQUENCE</scope>
    <source>
        <strain evidence="6">UMB1064</strain>
    </source>
</reference>
<dbReference type="GO" id="GO:0005524">
    <property type="term" value="F:ATP binding"/>
    <property type="evidence" value="ECO:0007669"/>
    <property type="project" value="UniProtKB-KW"/>
</dbReference>
<dbReference type="GO" id="GO:0043190">
    <property type="term" value="C:ATP-binding cassette (ABC) transporter complex"/>
    <property type="evidence" value="ECO:0007669"/>
    <property type="project" value="TreeGrafter"/>
</dbReference>
<dbReference type="Proteomes" id="UP001223646">
    <property type="component" value="Unassembled WGS sequence"/>
</dbReference>
<evidence type="ECO:0000259" key="5">
    <source>
        <dbReference type="PROSITE" id="PS50893"/>
    </source>
</evidence>
<evidence type="ECO:0000256" key="3">
    <source>
        <dbReference type="ARBA" id="ARBA00022741"/>
    </source>
</evidence>
<organism evidence="6 7">
    <name type="scientific">Corynebacterium amycolatum</name>
    <dbReference type="NCBI Taxonomy" id="43765"/>
    <lineage>
        <taxon>Bacteria</taxon>
        <taxon>Bacillati</taxon>
        <taxon>Actinomycetota</taxon>
        <taxon>Actinomycetes</taxon>
        <taxon>Mycobacteriales</taxon>
        <taxon>Corynebacteriaceae</taxon>
        <taxon>Corynebacterium</taxon>
    </lineage>
</organism>
<dbReference type="Gene3D" id="3.40.50.300">
    <property type="entry name" value="P-loop containing nucleotide triphosphate hydrolases"/>
    <property type="match status" value="1"/>
</dbReference>
<dbReference type="InterPro" id="IPR015856">
    <property type="entry name" value="ABC_transpr_CbiO/EcfA_su"/>
</dbReference>
<feature type="domain" description="ABC transporter" evidence="5">
    <location>
        <begin position="4"/>
        <end position="230"/>
    </location>
</feature>
<dbReference type="InterPro" id="IPR003439">
    <property type="entry name" value="ABC_transporter-like_ATP-bd"/>
</dbReference>
<keyword evidence="4 6" id="KW-0067">ATP-binding</keyword>
<sequence>MPTITFDRAAANYSGRQILQPTTLTLTEKRIGIIGENGGGKSTLVRLINGLGAVTGGTVTYEGMNVAKQAKEIRKKVGFIFSDADNQIVMPTVAEDIAFSLRKRKLPKDQRNQLVQEALERFGLADHADASPHLLSGGQKQLLALAAVLILNPTTIIADEPTTLLDLRNRLHIRNIFAQLEQQVIVVTHDLDFIVDFDRVIRVSAGEIVDDGEPKEVIDRYVRDMTRAEEGRL</sequence>
<dbReference type="SUPFAM" id="SSF52540">
    <property type="entry name" value="P-loop containing nucleoside triphosphate hydrolases"/>
    <property type="match status" value="1"/>
</dbReference>
<evidence type="ECO:0000256" key="2">
    <source>
        <dbReference type="ARBA" id="ARBA00022448"/>
    </source>
</evidence>
<reference evidence="6" key="1">
    <citation type="submission" date="2023-05" db="EMBL/GenBank/DDBJ databases">
        <authorList>
            <person name="Du J."/>
        </authorList>
    </citation>
    <scope>NUCLEOTIDE SEQUENCE</scope>
    <source>
        <strain evidence="6">UMB1064</strain>
    </source>
</reference>
<dbReference type="CDD" id="cd03225">
    <property type="entry name" value="ABC_cobalt_CbiO_domain1"/>
    <property type="match status" value="1"/>
</dbReference>
<accession>A0AAW9SKE9</accession>
<proteinExistence type="inferred from homology"/>
<dbReference type="GO" id="GO:0042626">
    <property type="term" value="F:ATPase-coupled transmembrane transporter activity"/>
    <property type="evidence" value="ECO:0007669"/>
    <property type="project" value="TreeGrafter"/>
</dbReference>
<evidence type="ECO:0000256" key="1">
    <source>
        <dbReference type="ARBA" id="ARBA00005417"/>
    </source>
</evidence>
<name>A0AAW9SKE9_CORAY</name>
<keyword evidence="3" id="KW-0547">Nucleotide-binding</keyword>
<dbReference type="AlphaFoldDB" id="A0AAW9SKE9"/>
<dbReference type="PANTHER" id="PTHR43553:SF24">
    <property type="entry name" value="ENERGY-COUPLING FACTOR TRANSPORTER ATP-BINDING PROTEIN ECFA1"/>
    <property type="match status" value="1"/>
</dbReference>
<dbReference type="PANTHER" id="PTHR43553">
    <property type="entry name" value="HEAVY METAL TRANSPORTER"/>
    <property type="match status" value="1"/>
</dbReference>
<dbReference type="PROSITE" id="PS50893">
    <property type="entry name" value="ABC_TRANSPORTER_2"/>
    <property type="match status" value="1"/>
</dbReference>